<evidence type="ECO:0000313" key="1">
    <source>
        <dbReference type="EMBL" id="NOU60681.1"/>
    </source>
</evidence>
<comment type="caution">
    <text evidence="1">The sequence shown here is derived from an EMBL/GenBank/DDBJ whole genome shotgun (WGS) entry which is preliminary data.</text>
</comment>
<dbReference type="Proteomes" id="UP000732105">
    <property type="component" value="Unassembled WGS sequence"/>
</dbReference>
<accession>A0ABX1WXF5</accession>
<evidence type="ECO:0008006" key="3">
    <source>
        <dbReference type="Google" id="ProtNLM"/>
    </source>
</evidence>
<organism evidence="1 2">
    <name type="scientific">Marinifilum caeruleilacunae</name>
    <dbReference type="NCBI Taxonomy" id="2499076"/>
    <lineage>
        <taxon>Bacteria</taxon>
        <taxon>Pseudomonadati</taxon>
        <taxon>Bacteroidota</taxon>
        <taxon>Bacteroidia</taxon>
        <taxon>Marinilabiliales</taxon>
        <taxon>Marinifilaceae</taxon>
    </lineage>
</organism>
<protein>
    <recommendedName>
        <fullName evidence="3">CBM6 domain-containing protein</fullName>
    </recommendedName>
</protein>
<dbReference type="EMBL" id="RZNH01000021">
    <property type="protein sequence ID" value="NOU60681.1"/>
    <property type="molecule type" value="Genomic_DNA"/>
</dbReference>
<evidence type="ECO:0000313" key="2">
    <source>
        <dbReference type="Proteomes" id="UP000732105"/>
    </source>
</evidence>
<proteinExistence type="predicted"/>
<keyword evidence="2" id="KW-1185">Reference proteome</keyword>
<dbReference type="RefSeq" id="WP_171595953.1">
    <property type="nucleotide sequence ID" value="NZ_RZNH01000021.1"/>
</dbReference>
<feature type="non-terminal residue" evidence="1">
    <location>
        <position position="1156"/>
    </location>
</feature>
<name>A0ABX1WXF5_9BACT</name>
<gene>
    <name evidence="1" type="ORF">ELS83_12695</name>
</gene>
<sequence length="1156" mass="122988">MKKLLRLFCSTCFFIFGYHFVSGQIISPQNDTTICVGESVILQAAPGSYMYNWSTGDLSNSITVTPATTTSYSLRVFIPDTGTELITNGDFDYGNTGFYSEYVYCPDPVLSSANHSHSQSLWQEGRYAVDDNPNAYHANFSNCGGHSGNNPDNYLIVNGAPDENVVVWSQTITVNPNQYYAFSTWACNVHPTNPARLEFMIDGVLMGDYIEPSSGSTCNWEEFYSLWYSGSKTSIEISIVNKNLIRSGNDYALDGISFNPLVEVPDSRTVTVIDPANVNAGPDQTICGNLQAALSASVSNEAGFSWSTSGDGTFDASTNVNANYTPGPADIANGSVILTATANSNSPCGPVSDNLTLTLNPVPVIGFGDHQASCGGGDLTLDAGNPGSDYIWNTGETTQTISVSTDGDYWVEVTNAFGCVESDTVHVGFYADLTIDLGPDRTVCTGEPVVLDAGISGATYLWSTGETTQEIIVYNAGNYSVTVTNSYGCDASDDVNVNLVPPPVVDLGPDQVINDGDVITLDAGIHFMYVWDDGSRGRYLNVDKPGLYAVRVMDINGCSAMDMINITSATGTIPPVTLNDTIICRDESVELYAGNDFLFNWDVDGLSSRVVVTPDSTTTYNLRLFYVDKTLELVNNGDFSLGNIGFQSDYYYCRRTYYRSCRSRSSKYTIDNDTDAFGSDKSDCGGVTGNSPDNVLVVEGGNVNSTVWEQDINVDTDSYYTFSLNVTNLKNSSSDDFELVINGKVVMQFSTANPCDWTEYKTLVYTDTDSQLNIQINNVSTTGTDNAFAFDGISMFKLSEIPLDVTVTVIQHVEADAGNDLVICETGTASLNGTVNNASSFIWNTLGDGTFDNSTILTPTYTPGASDIANGYVDIELSAQPMSPCTVPDADTLRIDINANLSIDLGSDREFCHGDSVTLTANYAGGTYLWNTGASSQSIVVKTAGNYSVHVTDIYGCTGSDDVDVTVHANPVIDLGPDQTTCDGVAVMLDAGHPGSTYLWSNGETLQAIFTPIAGNYSVVVTDVNGCVGMDDANIFANAPPTVDLGADREICTGGTITLDAGNAGSTYLWSNGATSQTITVSASGNYSVVVTDANGCSASDDVNVSVHPNPTVDLGADQGICAGNTITLDAGNPGATYLWSNGATTQTITVSASGN</sequence>
<reference evidence="1 2" key="1">
    <citation type="submission" date="2018-12" db="EMBL/GenBank/DDBJ databases">
        <title>Marinifilum JC070 sp. nov., a marine bacterium isolated from Yongle Blue Hole in the South China Sea.</title>
        <authorList>
            <person name="Fu T."/>
        </authorList>
    </citation>
    <scope>NUCLEOTIDE SEQUENCE [LARGE SCALE GENOMIC DNA]</scope>
    <source>
        <strain evidence="1 2">JC070</strain>
    </source>
</reference>
<dbReference type="Gene3D" id="2.60.40.740">
    <property type="match status" value="1"/>
</dbReference>